<sequence length="461" mass="51865">MVSFSVPERQESITEENVEEKEDERSAYDFDDITGTNSLQFEKSDREENTLQKTFLEEMPEGNPQQSVSRTSDGTINLLTGIEMLGVSTKTEIKNQSDIQADQESTSDTLRKLNQAAKQLIGKGKPHLCKRVSEKINQKVLKLNETSATTPFNMSEDTHELLCEAETTLHNLDLEIQKSEEEDKNNVSSVSQLPSSESKNSVLDIRASGGDNQTFDTAIYALEPAEVNPQQSVSRNFTDYTADESIFEKSTIDFNSLEDLLKKMKTCFKHDIVIPANFEKWIEALDDSLSIGGKFSSDEVVLEAGKVRDTLIGINESWNALLSKNNMKPEIFNNKLLQMSVTINKDHDNASRSFTNDKSLLVLTAPRESQTLPFGVNIDNSGEDISEKSHNGSIVLNEDVLQMVRESNYNVPWLYHQYMLLTDEQNDTEKHFEEAVLPEIEVTDVVTEKTKANIIEDSESP</sequence>
<proteinExistence type="predicted"/>
<accession>A0AC34FVU2</accession>
<name>A0AC34FVU2_9BILA</name>
<reference evidence="2" key="1">
    <citation type="submission" date="2022-11" db="UniProtKB">
        <authorList>
            <consortium name="WormBaseParasite"/>
        </authorList>
    </citation>
    <scope>IDENTIFICATION</scope>
</reference>
<dbReference type="WBParaSite" id="ES5_v2.g21380.t1">
    <property type="protein sequence ID" value="ES5_v2.g21380.t1"/>
    <property type="gene ID" value="ES5_v2.g21380"/>
</dbReference>
<organism evidence="1 2">
    <name type="scientific">Panagrolaimus sp. ES5</name>
    <dbReference type="NCBI Taxonomy" id="591445"/>
    <lineage>
        <taxon>Eukaryota</taxon>
        <taxon>Metazoa</taxon>
        <taxon>Ecdysozoa</taxon>
        <taxon>Nematoda</taxon>
        <taxon>Chromadorea</taxon>
        <taxon>Rhabditida</taxon>
        <taxon>Tylenchina</taxon>
        <taxon>Panagrolaimomorpha</taxon>
        <taxon>Panagrolaimoidea</taxon>
        <taxon>Panagrolaimidae</taxon>
        <taxon>Panagrolaimus</taxon>
    </lineage>
</organism>
<protein>
    <submittedName>
        <fullName evidence="2">Uncharacterized protein</fullName>
    </submittedName>
</protein>
<evidence type="ECO:0000313" key="1">
    <source>
        <dbReference type="Proteomes" id="UP000887579"/>
    </source>
</evidence>
<evidence type="ECO:0000313" key="2">
    <source>
        <dbReference type="WBParaSite" id="ES5_v2.g21380.t1"/>
    </source>
</evidence>
<dbReference type="Proteomes" id="UP000887579">
    <property type="component" value="Unplaced"/>
</dbReference>